<keyword evidence="1" id="KW-0175">Coiled coil</keyword>
<organism evidence="3">
    <name type="scientific">viral metagenome</name>
    <dbReference type="NCBI Taxonomy" id="1070528"/>
    <lineage>
        <taxon>unclassified sequences</taxon>
        <taxon>metagenomes</taxon>
        <taxon>organismal metagenomes</taxon>
    </lineage>
</organism>
<feature type="compositionally biased region" description="Basic and acidic residues" evidence="2">
    <location>
        <begin position="1"/>
        <end position="18"/>
    </location>
</feature>
<evidence type="ECO:0000313" key="3">
    <source>
        <dbReference type="EMBL" id="QHT39054.1"/>
    </source>
</evidence>
<evidence type="ECO:0000256" key="2">
    <source>
        <dbReference type="SAM" id="MobiDB-lite"/>
    </source>
</evidence>
<evidence type="ECO:0000256" key="1">
    <source>
        <dbReference type="SAM" id="Coils"/>
    </source>
</evidence>
<accession>A0A6C0FDF9</accession>
<feature type="compositionally biased region" description="Acidic residues" evidence="2">
    <location>
        <begin position="19"/>
        <end position="33"/>
    </location>
</feature>
<feature type="region of interest" description="Disordered" evidence="2">
    <location>
        <begin position="1583"/>
        <end position="1607"/>
    </location>
</feature>
<name>A0A6C0FDF9_9ZZZZ</name>
<feature type="coiled-coil region" evidence="1">
    <location>
        <begin position="1467"/>
        <end position="1498"/>
    </location>
</feature>
<protein>
    <submittedName>
        <fullName evidence="3">Uncharacterized protein</fullName>
    </submittedName>
</protein>
<sequence length="1607" mass="190264">MDTGEEKIPISVPDRNDPFLDEDSESDILEGDIGDLAQEEREAEEGGEEMGSYNELPDLTEADRSSFDIGDSLIVLMKGDKSPFLGKITEISSEENILIMVDDKDRTLTYIFENGELLKKTETYEILDFIKVRPYDPIKEQDEYQEVEFETDELVDKIYSELAIKDDLLSTLIISMNIYDNPLLIERVQETIDTLLELYSNLDEKKKKSLPKYMIPIIGDELKTYDELGYALSEELKQTALESEAGYNNYRDYINSQLKQSKPIQTTNGYGYETEEHYDTYLRNCIQDDNCNGIMGAYRYDERRNNKPIYFDNQMLLPANRLRFIALLEEPYNETVYSLKWETMENFNVFEKYIYDSYYRRIITRKRLLKDSYIVTADEDEYERKEKDKYIMYNLPSNTDKDHMDGIYDYNVGESIKALLNDDVSENLYNFTDIEKILYKFGKSFDELGLNLRNEIRDLLKINIERYHKRYISLHKRKRSEIFKPRNIELSDEMKSKICHEKIFQIAKPGLRNHYLQKFIDIYTRVADKPTESPDYLYNVFTNERLLCKHYLYMVNTTNDNDLFDTMKSKYGLPPEDGMISCKICGGYLCNEDTTLIDGYNDDKPMITREVIDTENDKKLEISEHLEEKIEYVTMIKMISESVGVNMTDEDIYEILLSFELLDHNILADQRYGLMNVSNTDIHPRINRETQKIKKLESKTKDKSEKKKLKTERESVFKTFQRWLKDSNNLLTLTALVTLTIQCRIPSYFSEGKKSLDIIDVEGHKIDNGVVNYYCAKLRRLYEQYSDEKRWKCVSHLINEKEYGTNTFETQLGLTIRYCMEPTFPLIVNRISNYEECLDSLKHDYLKKEWPMFRPLQKNNLVTGVNKYLDSIQDSNFPYFRKVYGGYLVTNNTLLRPLHHEEDISKLLDIPEVGIFKNSSFRLIFRYVVSLYGKRESNLILTLSFNRMLETCDKPNEILRILTRNGWSESSNSFKDLDFQVLRKNVIPDILALYGDKNTSINSCFTNEKACNSFIHNAINTYDLPLLNTKPKRIYYYKPPVVYPELPFERLKESEAGKIMIERLFKIYKRDDMDEIVKYSKDNFYDSFLAKTILYDKEIRLTEEKYRNIESNRDNFYRVLEKIRENTSLNRTGFITQKKEYSIRDYEMIDKSANLDSRFQYYLENINYITDARLKDLFINIPEMKEELIIPQLKTAFSDIMGETLINIENISGFLAKSDDLEDKQKRRFESIFKEYNPTERIKFSSQQLNKIIELFINDTNLRYHHLVSYMNDIRIIFSHLCFESNKEDEAISASRTYKLEKRWKVTPSVESGFLDFMNRENNSVNLLLHNRIFVKTKDNYIGFNRYLNENKENVYYFQFLFNRLKPRFMNLEMIKGSNDSYYNERYSDIYMKYNFIGVLNDIVNIIQELKDEQSEVTSDANDLFQSLEQRDEDNINDMIELFSQFLLDLLTHVFFEHYDPSWLFLNEQKLDLANRLSKQKEREKQEIINRLDDATREERFAIMQKNKMGISLFYKQATAKASEYVNSDEHVAHTEDERIERLQQIMSDANIELDTVTGEVNEAPPVPPIDPVAEEEGYVDYEEYDPEDSTYADERLDDEQEAVFNE</sequence>
<reference evidence="3" key="1">
    <citation type="journal article" date="2020" name="Nature">
        <title>Giant virus diversity and host interactions through global metagenomics.</title>
        <authorList>
            <person name="Schulz F."/>
            <person name="Roux S."/>
            <person name="Paez-Espino D."/>
            <person name="Jungbluth S."/>
            <person name="Walsh D.A."/>
            <person name="Denef V.J."/>
            <person name="McMahon K.D."/>
            <person name="Konstantinidis K.T."/>
            <person name="Eloe-Fadrosh E.A."/>
            <person name="Kyrpides N.C."/>
            <person name="Woyke T."/>
        </authorList>
    </citation>
    <scope>NUCLEOTIDE SEQUENCE</scope>
    <source>
        <strain evidence="3">GVMAG-S-ERX556126-94</strain>
    </source>
</reference>
<feature type="region of interest" description="Disordered" evidence="2">
    <location>
        <begin position="1"/>
        <end position="59"/>
    </location>
</feature>
<dbReference type="EMBL" id="MN738838">
    <property type="protein sequence ID" value="QHT39054.1"/>
    <property type="molecule type" value="Genomic_DNA"/>
</dbReference>
<proteinExistence type="predicted"/>